<dbReference type="PROSITE" id="PS00073">
    <property type="entry name" value="ACYL_COA_DH_2"/>
    <property type="match status" value="1"/>
</dbReference>
<dbReference type="Pfam" id="PF02770">
    <property type="entry name" value="Acyl-CoA_dh_M"/>
    <property type="match status" value="1"/>
</dbReference>
<name>A0A5S9II39_UABAM</name>
<organism evidence="9 10">
    <name type="scientific">Uabimicrobium amorphum</name>
    <dbReference type="NCBI Taxonomy" id="2596890"/>
    <lineage>
        <taxon>Bacteria</taxon>
        <taxon>Pseudomonadati</taxon>
        <taxon>Planctomycetota</taxon>
        <taxon>Candidatus Uabimicrobiia</taxon>
        <taxon>Candidatus Uabimicrobiales</taxon>
        <taxon>Candidatus Uabimicrobiaceae</taxon>
        <taxon>Candidatus Uabimicrobium</taxon>
    </lineage>
</organism>
<keyword evidence="10" id="KW-1185">Reference proteome</keyword>
<evidence type="ECO:0000259" key="7">
    <source>
        <dbReference type="Pfam" id="PF02770"/>
    </source>
</evidence>
<keyword evidence="3 5" id="KW-0285">Flavoprotein</keyword>
<evidence type="ECO:0000256" key="5">
    <source>
        <dbReference type="RuleBase" id="RU362125"/>
    </source>
</evidence>
<dbReference type="Gene3D" id="1.10.540.10">
    <property type="entry name" value="Acyl-CoA dehydrogenase/oxidase, N-terminal domain"/>
    <property type="match status" value="1"/>
</dbReference>
<proteinExistence type="inferred from homology"/>
<dbReference type="EMBL" id="AP019860">
    <property type="protein sequence ID" value="BBM81886.1"/>
    <property type="molecule type" value="Genomic_DNA"/>
</dbReference>
<keyword evidence="4 5" id="KW-0274">FAD</keyword>
<dbReference type="SUPFAM" id="SSF47203">
    <property type="entry name" value="Acyl-CoA dehydrogenase C-terminal domain-like"/>
    <property type="match status" value="1"/>
</dbReference>
<evidence type="ECO:0000256" key="4">
    <source>
        <dbReference type="ARBA" id="ARBA00022827"/>
    </source>
</evidence>
<reference evidence="9 10" key="1">
    <citation type="submission" date="2019-08" db="EMBL/GenBank/DDBJ databases">
        <title>Complete genome sequence of Candidatus Uab amorphum.</title>
        <authorList>
            <person name="Shiratori T."/>
            <person name="Suzuki S."/>
            <person name="Kakizawa Y."/>
            <person name="Ishida K."/>
        </authorList>
    </citation>
    <scope>NUCLEOTIDE SEQUENCE [LARGE SCALE GENOMIC DNA]</scope>
    <source>
        <strain evidence="9 10">SRT547</strain>
    </source>
</reference>
<dbReference type="FunFam" id="1.20.140.10:FF:000004">
    <property type="entry name" value="Acyl-CoA dehydrogenase FadE25"/>
    <property type="match status" value="1"/>
</dbReference>
<protein>
    <submittedName>
        <fullName evidence="9">Butyryl-CoA dehydrogenase</fullName>
    </submittedName>
</protein>
<feature type="domain" description="Acyl-CoA dehydrogenase/oxidase N-terminal" evidence="8">
    <location>
        <begin position="30"/>
        <end position="133"/>
    </location>
</feature>
<evidence type="ECO:0000256" key="1">
    <source>
        <dbReference type="ARBA" id="ARBA00001974"/>
    </source>
</evidence>
<dbReference type="Gene3D" id="1.20.140.10">
    <property type="entry name" value="Butyryl-CoA Dehydrogenase, subunit A, domain 3"/>
    <property type="match status" value="1"/>
</dbReference>
<sequence>MTFFTKEQEEVLYKLHRNDEDYEENIAFLKGSLQNLIENKIAPKAFENDMEEKFCEENFRLLGETGYLTMPFSEENGGLATCFSYYSAGLESLSKADAGFTLGVAIHGTVCDGIAHFASKEIKDMYLEDLINGRKIAAFGLSEADSGSDAKSMNTSYVFDSNSNEYILNGAKFWITNGMSADVFFVMARGPENQISSFIVTKGNAGEFQQNKIEDKVGVRGSNTAELVFNDYRIPANHLVGEEGAGFKYAMRMLNGGRVTIAAWSTGVAQGGYEKLIKYAHERKLFGRYLKDLDNLKKELAEMVIEISSSRELSYGAAFYKESPEIMRHAAIAKVKASETAVYVGERAIELAGGYGYLKESKIERHLRDALLGRIGEGANELLKIVVIPRALYKAFEQKPVTASW</sequence>
<dbReference type="SUPFAM" id="SSF56645">
    <property type="entry name" value="Acyl-CoA dehydrogenase NM domain-like"/>
    <property type="match status" value="1"/>
</dbReference>
<dbReference type="GO" id="GO:0050660">
    <property type="term" value="F:flavin adenine dinucleotide binding"/>
    <property type="evidence" value="ECO:0007669"/>
    <property type="project" value="InterPro"/>
</dbReference>
<keyword evidence="5" id="KW-0560">Oxidoreductase</keyword>
<dbReference type="GO" id="GO:0003995">
    <property type="term" value="F:acyl-CoA dehydrogenase activity"/>
    <property type="evidence" value="ECO:0007669"/>
    <property type="project" value="InterPro"/>
</dbReference>
<dbReference type="KEGG" id="uam:UABAM_00228"/>
<evidence type="ECO:0000313" key="10">
    <source>
        <dbReference type="Proteomes" id="UP000326354"/>
    </source>
</evidence>
<evidence type="ECO:0000259" key="6">
    <source>
        <dbReference type="Pfam" id="PF00441"/>
    </source>
</evidence>
<dbReference type="InterPro" id="IPR006091">
    <property type="entry name" value="Acyl-CoA_Oxase/DH_mid-dom"/>
</dbReference>
<feature type="domain" description="Acyl-CoA oxidase/dehydrogenase middle" evidence="7">
    <location>
        <begin position="138"/>
        <end position="231"/>
    </location>
</feature>
<feature type="domain" description="Acyl-CoA dehydrogenase/oxidase C-terminal" evidence="6">
    <location>
        <begin position="244"/>
        <end position="387"/>
    </location>
</feature>
<dbReference type="OrthoDB" id="9802447at2"/>
<evidence type="ECO:0000313" key="9">
    <source>
        <dbReference type="EMBL" id="BBM81886.1"/>
    </source>
</evidence>
<dbReference type="InterPro" id="IPR046373">
    <property type="entry name" value="Acyl-CoA_Oxase/DH_mid-dom_sf"/>
</dbReference>
<accession>A0A5S9II39</accession>
<evidence type="ECO:0000256" key="2">
    <source>
        <dbReference type="ARBA" id="ARBA00009347"/>
    </source>
</evidence>
<dbReference type="PROSITE" id="PS00072">
    <property type="entry name" value="ACYL_COA_DH_1"/>
    <property type="match status" value="1"/>
</dbReference>
<dbReference type="Pfam" id="PF02771">
    <property type="entry name" value="Acyl-CoA_dh_N"/>
    <property type="match status" value="1"/>
</dbReference>
<dbReference type="InterPro" id="IPR036250">
    <property type="entry name" value="AcylCo_DH-like_C"/>
</dbReference>
<dbReference type="InterPro" id="IPR013786">
    <property type="entry name" value="AcylCoA_DH/ox_N"/>
</dbReference>
<evidence type="ECO:0000256" key="3">
    <source>
        <dbReference type="ARBA" id="ARBA00022630"/>
    </source>
</evidence>
<comment type="similarity">
    <text evidence="2 5">Belongs to the acyl-CoA dehydrogenase family.</text>
</comment>
<dbReference type="Proteomes" id="UP000326354">
    <property type="component" value="Chromosome"/>
</dbReference>
<dbReference type="InterPro" id="IPR009100">
    <property type="entry name" value="AcylCoA_DH/oxidase_NM_dom_sf"/>
</dbReference>
<dbReference type="PANTHER" id="PTHR43884:SF12">
    <property type="entry name" value="ISOVALERYL-COA DEHYDROGENASE, MITOCHONDRIAL-RELATED"/>
    <property type="match status" value="1"/>
</dbReference>
<dbReference type="InterPro" id="IPR006089">
    <property type="entry name" value="Acyl-CoA_DH_CS"/>
</dbReference>
<dbReference type="PANTHER" id="PTHR43884">
    <property type="entry name" value="ACYL-COA DEHYDROGENASE"/>
    <property type="match status" value="1"/>
</dbReference>
<comment type="cofactor">
    <cofactor evidence="1 5">
        <name>FAD</name>
        <dbReference type="ChEBI" id="CHEBI:57692"/>
    </cofactor>
</comment>
<dbReference type="InterPro" id="IPR037069">
    <property type="entry name" value="AcylCoA_DH/ox_N_sf"/>
</dbReference>
<dbReference type="Gene3D" id="2.40.110.10">
    <property type="entry name" value="Butyryl-CoA Dehydrogenase, subunit A, domain 2"/>
    <property type="match status" value="1"/>
</dbReference>
<gene>
    <name evidence="9" type="ORF">UABAM_00228</name>
</gene>
<dbReference type="Pfam" id="PF00441">
    <property type="entry name" value="Acyl-CoA_dh_1"/>
    <property type="match status" value="1"/>
</dbReference>
<dbReference type="RefSeq" id="WP_151966150.1">
    <property type="nucleotide sequence ID" value="NZ_AP019860.1"/>
</dbReference>
<evidence type="ECO:0000259" key="8">
    <source>
        <dbReference type="Pfam" id="PF02771"/>
    </source>
</evidence>
<dbReference type="InterPro" id="IPR009075">
    <property type="entry name" value="AcylCo_DH/oxidase_C"/>
</dbReference>
<dbReference type="AlphaFoldDB" id="A0A5S9II39"/>